<dbReference type="Gene3D" id="3.40.50.150">
    <property type="entry name" value="Vaccinia Virus protein VP39"/>
    <property type="match status" value="1"/>
</dbReference>
<dbReference type="CDD" id="cd02440">
    <property type="entry name" value="AdoMet_MTases"/>
    <property type="match status" value="1"/>
</dbReference>
<gene>
    <name evidence="2" type="ORF">J2Z34_001631</name>
</gene>
<dbReference type="InterPro" id="IPR013216">
    <property type="entry name" value="Methyltransf_11"/>
</dbReference>
<evidence type="ECO:0000259" key="1">
    <source>
        <dbReference type="Pfam" id="PF08241"/>
    </source>
</evidence>
<dbReference type="GO" id="GO:0008168">
    <property type="term" value="F:methyltransferase activity"/>
    <property type="evidence" value="ECO:0007669"/>
    <property type="project" value="UniProtKB-KW"/>
</dbReference>
<dbReference type="RefSeq" id="WP_209459350.1">
    <property type="nucleotide sequence ID" value="NZ_JAGGKC010000011.1"/>
</dbReference>
<proteinExistence type="predicted"/>
<feature type="domain" description="Methyltransferase type 11" evidence="1">
    <location>
        <begin position="63"/>
        <end position="155"/>
    </location>
</feature>
<dbReference type="InterPro" id="IPR029063">
    <property type="entry name" value="SAM-dependent_MTases_sf"/>
</dbReference>
<protein>
    <submittedName>
        <fullName evidence="2">SAM-dependent methyltransferase</fullName>
    </submittedName>
</protein>
<evidence type="ECO:0000313" key="3">
    <source>
        <dbReference type="Proteomes" id="UP001519271"/>
    </source>
</evidence>
<dbReference type="EMBL" id="JAGGKC010000011">
    <property type="protein sequence ID" value="MBP1919144.1"/>
    <property type="molecule type" value="Genomic_DNA"/>
</dbReference>
<dbReference type="GO" id="GO:0032259">
    <property type="term" value="P:methylation"/>
    <property type="evidence" value="ECO:0007669"/>
    <property type="project" value="UniProtKB-KW"/>
</dbReference>
<keyword evidence="2" id="KW-0489">Methyltransferase</keyword>
<accession>A0ABS4G3N7</accession>
<evidence type="ECO:0000313" key="2">
    <source>
        <dbReference type="EMBL" id="MBP1919144.1"/>
    </source>
</evidence>
<keyword evidence="3" id="KW-1185">Reference proteome</keyword>
<comment type="caution">
    <text evidence="2">The sequence shown here is derived from an EMBL/GenBank/DDBJ whole genome shotgun (WGS) entry which is preliminary data.</text>
</comment>
<name>A0ABS4G3N7_9CLOT</name>
<sequence length="268" mass="30739">MDYRGKNKEAWEEAYDNRRQDYDRDLIARLSEEEFPYLDPELLFEMKKYDFKGKTAAQFCSNNGRELLNLSKLGLERGTGFDIASNMVKAANSFADELGLPCFFIETDILEIGDEHNDSFDYGLVTIGALTWFRDLHPFFRKISSCLKENGVLFIHEMHPFCGLLAVKGEENFDEEEPNRIKNSYFKDEPWVDNSGMNYMTGREYSSKTFTSFQHTLGSIINAMSDSGLYAVRLKEYERDIAGGMFSSLEDKGLPLSYVLVAEKSPVK</sequence>
<keyword evidence="2" id="KW-0808">Transferase</keyword>
<organism evidence="2 3">
    <name type="scientific">Youngiibacter multivorans</name>
    <dbReference type="NCBI Taxonomy" id="937251"/>
    <lineage>
        <taxon>Bacteria</taxon>
        <taxon>Bacillati</taxon>
        <taxon>Bacillota</taxon>
        <taxon>Clostridia</taxon>
        <taxon>Eubacteriales</taxon>
        <taxon>Clostridiaceae</taxon>
        <taxon>Youngiibacter</taxon>
    </lineage>
</organism>
<dbReference type="Proteomes" id="UP001519271">
    <property type="component" value="Unassembled WGS sequence"/>
</dbReference>
<dbReference type="SUPFAM" id="SSF53335">
    <property type="entry name" value="S-adenosyl-L-methionine-dependent methyltransferases"/>
    <property type="match status" value="1"/>
</dbReference>
<dbReference type="Pfam" id="PF08241">
    <property type="entry name" value="Methyltransf_11"/>
    <property type="match status" value="1"/>
</dbReference>
<reference evidence="2 3" key="1">
    <citation type="submission" date="2021-03" db="EMBL/GenBank/DDBJ databases">
        <title>Genomic Encyclopedia of Type Strains, Phase IV (KMG-IV): sequencing the most valuable type-strain genomes for metagenomic binning, comparative biology and taxonomic classification.</title>
        <authorList>
            <person name="Goeker M."/>
        </authorList>
    </citation>
    <scope>NUCLEOTIDE SEQUENCE [LARGE SCALE GENOMIC DNA]</scope>
    <source>
        <strain evidence="2 3">DSM 6139</strain>
    </source>
</reference>